<dbReference type="InterPro" id="IPR011059">
    <property type="entry name" value="Metal-dep_hydrolase_composite"/>
</dbReference>
<reference evidence="6 7" key="1">
    <citation type="submission" date="2023-09" db="EMBL/GenBank/DDBJ databases">
        <title>Demequina sp. a novel bacteria isolated from Capsicum annuum.</title>
        <authorList>
            <person name="Humaira Z."/>
            <person name="Lee J."/>
            <person name="Cho D."/>
        </authorList>
    </citation>
    <scope>NUCLEOTIDE SEQUENCE [LARGE SCALE GENOMIC DNA]</scope>
    <source>
        <strain evidence="6 7">OYTSA14</strain>
    </source>
</reference>
<keyword evidence="7" id="KW-1185">Reference proteome</keyword>
<evidence type="ECO:0000256" key="3">
    <source>
        <dbReference type="ARBA" id="ARBA00022801"/>
    </source>
</evidence>
<dbReference type="EMBL" id="CP134879">
    <property type="protein sequence ID" value="WNM23736.1"/>
    <property type="molecule type" value="Genomic_DNA"/>
</dbReference>
<evidence type="ECO:0000313" key="6">
    <source>
        <dbReference type="EMBL" id="WNM23736.1"/>
    </source>
</evidence>
<keyword evidence="4" id="KW-0862">Zinc</keyword>
<dbReference type="InterPro" id="IPR006680">
    <property type="entry name" value="Amidohydro-rel"/>
</dbReference>
<proteinExistence type="predicted"/>
<dbReference type="InterPro" id="IPR032466">
    <property type="entry name" value="Metal_Hydrolase"/>
</dbReference>
<evidence type="ECO:0000256" key="4">
    <source>
        <dbReference type="ARBA" id="ARBA00022833"/>
    </source>
</evidence>
<dbReference type="NCBIfam" id="NF006681">
    <property type="entry name" value="PRK09229.1-2"/>
    <property type="match status" value="1"/>
</dbReference>
<dbReference type="PANTHER" id="PTHR11271">
    <property type="entry name" value="GUANINE DEAMINASE"/>
    <property type="match status" value="1"/>
</dbReference>
<dbReference type="EC" id="3.5.3.13" evidence="6"/>
<keyword evidence="2" id="KW-0479">Metal-binding</keyword>
<evidence type="ECO:0000259" key="5">
    <source>
        <dbReference type="Pfam" id="PF01979"/>
    </source>
</evidence>
<keyword evidence="3 6" id="KW-0378">Hydrolase</keyword>
<accession>A0AA96F480</accession>
<gene>
    <name evidence="6" type="ORF">RN606_10230</name>
</gene>
<dbReference type="SUPFAM" id="SSF51556">
    <property type="entry name" value="Metallo-dependent hydrolases"/>
    <property type="match status" value="1"/>
</dbReference>
<dbReference type="RefSeq" id="WP_313496874.1">
    <property type="nucleotide sequence ID" value="NZ_CP134879.1"/>
</dbReference>
<dbReference type="GO" id="GO:0005829">
    <property type="term" value="C:cytosol"/>
    <property type="evidence" value="ECO:0007669"/>
    <property type="project" value="TreeGrafter"/>
</dbReference>
<evidence type="ECO:0000313" key="7">
    <source>
        <dbReference type="Proteomes" id="UP001304125"/>
    </source>
</evidence>
<feature type="domain" description="Amidohydrolase-related" evidence="5">
    <location>
        <begin position="47"/>
        <end position="414"/>
    </location>
</feature>
<dbReference type="Proteomes" id="UP001304125">
    <property type="component" value="Chromosome"/>
</dbReference>
<dbReference type="PANTHER" id="PTHR11271:SF48">
    <property type="entry name" value="AMIDOHYDROLASE-RELATED DOMAIN-CONTAINING PROTEIN"/>
    <property type="match status" value="1"/>
</dbReference>
<evidence type="ECO:0000256" key="1">
    <source>
        <dbReference type="ARBA" id="ARBA00001947"/>
    </source>
</evidence>
<sequence>MRIACDRLVLPDGELTDVVIDLDSDGIVQSWSTGSPAATPDLAVALAVPAFANTHSHAFHRLLRGRTNSGGGDFWHWREVMYAQAGTLDPDRMRFIATAVYSEMVAAGYSAVGEFHYLHHRPDGTPYQAHDMELALAEAADTAGIRLTLLDTLYLQGGLGRPVEGAQARFTDGTVARWHERWRSLRAALADAHPTVVLGAAIHSVRAVGPGHLADAVAGLPEDVPLHVHLSEQTAENDECLAATGVTPTALLARAGALSERTTVVHATHLTDADVTMLGGAGVAVSMCLSTEADLGDGLGRAADLRDAGARLTIGSDQNVVVDPFDELRRLEGGARLAAHRRGVLSPDELWRAGGIQGHIALCPLGAPVRALRVGHPFDLAILDARSVRTVGADPHELMLAASADDVLGTVVRGTHRESAHLRAVAVANYLRAEAGHGQ</sequence>
<evidence type="ECO:0000256" key="2">
    <source>
        <dbReference type="ARBA" id="ARBA00022723"/>
    </source>
</evidence>
<dbReference type="Pfam" id="PF01979">
    <property type="entry name" value="Amidohydro_1"/>
    <property type="match status" value="1"/>
</dbReference>
<dbReference type="GO" id="GO:0019239">
    <property type="term" value="F:deaminase activity"/>
    <property type="evidence" value="ECO:0007669"/>
    <property type="project" value="TreeGrafter"/>
</dbReference>
<name>A0AA96F480_9MICO</name>
<dbReference type="InterPro" id="IPR051607">
    <property type="entry name" value="Metallo-dep_hydrolases"/>
</dbReference>
<dbReference type="GO" id="GO:0046872">
    <property type="term" value="F:metal ion binding"/>
    <property type="evidence" value="ECO:0007669"/>
    <property type="project" value="UniProtKB-KW"/>
</dbReference>
<protein>
    <submittedName>
        <fullName evidence="6">Formimidoylglutamate deiminase</fullName>
        <ecNumber evidence="6">3.5.3.13</ecNumber>
    </submittedName>
</protein>
<dbReference type="AlphaFoldDB" id="A0AA96F480"/>
<dbReference type="Gene3D" id="2.30.40.10">
    <property type="entry name" value="Urease, subunit C, domain 1"/>
    <property type="match status" value="1"/>
</dbReference>
<dbReference type="Gene3D" id="3.20.20.140">
    <property type="entry name" value="Metal-dependent hydrolases"/>
    <property type="match status" value="1"/>
</dbReference>
<dbReference type="GO" id="GO:0050416">
    <property type="term" value="F:formimidoylglutamate deiminase activity"/>
    <property type="evidence" value="ECO:0007669"/>
    <property type="project" value="UniProtKB-EC"/>
</dbReference>
<comment type="cofactor">
    <cofactor evidence="1">
        <name>Zn(2+)</name>
        <dbReference type="ChEBI" id="CHEBI:29105"/>
    </cofactor>
</comment>
<organism evidence="6 7">
    <name type="scientific">Demequina capsici</name>
    <dbReference type="NCBI Taxonomy" id="3075620"/>
    <lineage>
        <taxon>Bacteria</taxon>
        <taxon>Bacillati</taxon>
        <taxon>Actinomycetota</taxon>
        <taxon>Actinomycetes</taxon>
        <taxon>Micrococcales</taxon>
        <taxon>Demequinaceae</taxon>
        <taxon>Demequina</taxon>
    </lineage>
</organism>